<name>A0A834TM98_9FABA</name>
<organism evidence="1 2">
    <name type="scientific">Senna tora</name>
    <dbReference type="NCBI Taxonomy" id="362788"/>
    <lineage>
        <taxon>Eukaryota</taxon>
        <taxon>Viridiplantae</taxon>
        <taxon>Streptophyta</taxon>
        <taxon>Embryophyta</taxon>
        <taxon>Tracheophyta</taxon>
        <taxon>Spermatophyta</taxon>
        <taxon>Magnoliopsida</taxon>
        <taxon>eudicotyledons</taxon>
        <taxon>Gunneridae</taxon>
        <taxon>Pentapetalae</taxon>
        <taxon>rosids</taxon>
        <taxon>fabids</taxon>
        <taxon>Fabales</taxon>
        <taxon>Fabaceae</taxon>
        <taxon>Caesalpinioideae</taxon>
        <taxon>Cassia clade</taxon>
        <taxon>Senna</taxon>
    </lineage>
</organism>
<sequence>MNAYYQRWMIDNAQSMELPRCSKLFFEADLASTMEFDGHSIHDFNGSRL</sequence>
<protein>
    <submittedName>
        <fullName evidence="1">Uncharacterized protein</fullName>
    </submittedName>
</protein>
<gene>
    <name evidence="1" type="ORF">G2W53_021639</name>
</gene>
<dbReference type="EMBL" id="JAAIUW010000007">
    <property type="protein sequence ID" value="KAF7823495.1"/>
    <property type="molecule type" value="Genomic_DNA"/>
</dbReference>
<accession>A0A834TM98</accession>
<comment type="caution">
    <text evidence="1">The sequence shown here is derived from an EMBL/GenBank/DDBJ whole genome shotgun (WGS) entry which is preliminary data.</text>
</comment>
<evidence type="ECO:0000313" key="1">
    <source>
        <dbReference type="EMBL" id="KAF7823495.1"/>
    </source>
</evidence>
<dbReference type="AlphaFoldDB" id="A0A834TM98"/>
<proteinExistence type="predicted"/>
<reference evidence="1" key="1">
    <citation type="submission" date="2020-09" db="EMBL/GenBank/DDBJ databases">
        <title>Genome-Enabled Discovery of Anthraquinone Biosynthesis in Senna tora.</title>
        <authorList>
            <person name="Kang S.-H."/>
            <person name="Pandey R.P."/>
            <person name="Lee C.-M."/>
            <person name="Sim J.-S."/>
            <person name="Jeong J.-T."/>
            <person name="Choi B.-S."/>
            <person name="Jung M."/>
            <person name="Ginzburg D."/>
            <person name="Zhao K."/>
            <person name="Won S.Y."/>
            <person name="Oh T.-J."/>
            <person name="Yu Y."/>
            <person name="Kim N.-H."/>
            <person name="Lee O.R."/>
            <person name="Lee T.-H."/>
            <person name="Bashyal P."/>
            <person name="Kim T.-S."/>
            <person name="Lee W.-H."/>
            <person name="Kawkins C."/>
            <person name="Kim C.-K."/>
            <person name="Kim J.S."/>
            <person name="Ahn B.O."/>
            <person name="Rhee S.Y."/>
            <person name="Sohng J.K."/>
        </authorList>
    </citation>
    <scope>NUCLEOTIDE SEQUENCE</scope>
    <source>
        <tissue evidence="1">Leaf</tissue>
    </source>
</reference>
<dbReference type="Proteomes" id="UP000634136">
    <property type="component" value="Unassembled WGS sequence"/>
</dbReference>
<evidence type="ECO:0000313" key="2">
    <source>
        <dbReference type="Proteomes" id="UP000634136"/>
    </source>
</evidence>
<keyword evidence="2" id="KW-1185">Reference proteome</keyword>